<evidence type="ECO:0000313" key="1">
    <source>
        <dbReference type="EMBL" id="KKL18542.1"/>
    </source>
</evidence>
<accession>A0A0F9BXA4</accession>
<gene>
    <name evidence="1" type="ORF">LCGC14_2474490</name>
</gene>
<sequence length="133" mass="14780">MKTITHGLTKDELIKTIMTDKIVCCINGRKIEKIIVVPDKLVNIITLVDKDVAIDLQEALGYCIPIQQTGKQLILLKGVSNSGRSTLLKIIKAVLGRENTAAASFRGLMEKKENLVVQVKETLIIRLDNKEKI</sequence>
<dbReference type="Gene3D" id="3.10.20.590">
    <property type="match status" value="1"/>
</dbReference>
<reference evidence="1" key="1">
    <citation type="journal article" date="2015" name="Nature">
        <title>Complex archaea that bridge the gap between prokaryotes and eukaryotes.</title>
        <authorList>
            <person name="Spang A."/>
            <person name="Saw J.H."/>
            <person name="Jorgensen S.L."/>
            <person name="Zaremba-Niedzwiedzka K."/>
            <person name="Martijn J."/>
            <person name="Lind A.E."/>
            <person name="van Eijk R."/>
            <person name="Schleper C."/>
            <person name="Guy L."/>
            <person name="Ettema T.J."/>
        </authorList>
    </citation>
    <scope>NUCLEOTIDE SEQUENCE</scope>
</reference>
<proteinExistence type="predicted"/>
<dbReference type="EMBL" id="LAZR01038828">
    <property type="protein sequence ID" value="KKL18542.1"/>
    <property type="molecule type" value="Genomic_DNA"/>
</dbReference>
<comment type="caution">
    <text evidence="1">The sequence shown here is derived from an EMBL/GenBank/DDBJ whole genome shotgun (WGS) entry which is preliminary data.</text>
</comment>
<organism evidence="1">
    <name type="scientific">marine sediment metagenome</name>
    <dbReference type="NCBI Taxonomy" id="412755"/>
    <lineage>
        <taxon>unclassified sequences</taxon>
        <taxon>metagenomes</taxon>
        <taxon>ecological metagenomes</taxon>
    </lineage>
</organism>
<protein>
    <submittedName>
        <fullName evidence="1">Uncharacterized protein</fullName>
    </submittedName>
</protein>
<dbReference type="AlphaFoldDB" id="A0A0F9BXA4"/>
<name>A0A0F9BXA4_9ZZZZ</name>